<comment type="catalytic activity">
    <reaction evidence="3">
        <text>dTTP + H2O = dTMP + diphosphate + H(+)</text>
        <dbReference type="Rhea" id="RHEA:28534"/>
        <dbReference type="ChEBI" id="CHEBI:15377"/>
        <dbReference type="ChEBI" id="CHEBI:15378"/>
        <dbReference type="ChEBI" id="CHEBI:33019"/>
        <dbReference type="ChEBI" id="CHEBI:37568"/>
        <dbReference type="ChEBI" id="CHEBI:63528"/>
        <dbReference type="EC" id="3.6.1.9"/>
    </reaction>
</comment>
<evidence type="ECO:0000256" key="3">
    <source>
        <dbReference type="HAMAP-Rule" id="MF_00528"/>
    </source>
</evidence>
<protein>
    <recommendedName>
        <fullName evidence="3">dTTP/UTP pyrophosphatase</fullName>
        <shortName evidence="3">dTTPase/UTPase</shortName>
        <ecNumber evidence="3">3.6.1.9</ecNumber>
    </recommendedName>
    <alternativeName>
        <fullName evidence="3">Nucleoside triphosphate pyrophosphatase</fullName>
    </alternativeName>
    <alternativeName>
        <fullName evidence="3">Nucleotide pyrophosphatase</fullName>
        <shortName evidence="3">Nucleotide PPase</shortName>
    </alternativeName>
</protein>
<accession>A0A1M6LWL2</accession>
<dbReference type="Pfam" id="PF02545">
    <property type="entry name" value="Maf"/>
    <property type="match status" value="1"/>
</dbReference>
<comment type="cofactor">
    <cofactor evidence="1 3">
        <name>a divalent metal cation</name>
        <dbReference type="ChEBI" id="CHEBI:60240"/>
    </cofactor>
</comment>
<comment type="caution">
    <text evidence="3">Lacks conserved residue(s) required for the propagation of feature annotation.</text>
</comment>
<dbReference type="HAMAP" id="MF_00528">
    <property type="entry name" value="Maf"/>
    <property type="match status" value="1"/>
</dbReference>
<comment type="catalytic activity">
    <reaction evidence="3">
        <text>UTP + H2O = UMP + diphosphate + H(+)</text>
        <dbReference type="Rhea" id="RHEA:29395"/>
        <dbReference type="ChEBI" id="CHEBI:15377"/>
        <dbReference type="ChEBI" id="CHEBI:15378"/>
        <dbReference type="ChEBI" id="CHEBI:33019"/>
        <dbReference type="ChEBI" id="CHEBI:46398"/>
        <dbReference type="ChEBI" id="CHEBI:57865"/>
        <dbReference type="EC" id="3.6.1.9"/>
    </reaction>
</comment>
<dbReference type="InterPro" id="IPR003697">
    <property type="entry name" value="Maf-like"/>
</dbReference>
<dbReference type="GO" id="GO:0005737">
    <property type="term" value="C:cytoplasm"/>
    <property type="evidence" value="ECO:0007669"/>
    <property type="project" value="UniProtKB-SubCell"/>
</dbReference>
<proteinExistence type="inferred from homology"/>
<comment type="subcellular location">
    <subcellularLocation>
        <location evidence="3">Cytoplasm</location>
    </subcellularLocation>
</comment>
<feature type="site" description="Important for substrate specificity" evidence="3">
    <location>
        <position position="71"/>
    </location>
</feature>
<dbReference type="GO" id="GO:0036218">
    <property type="term" value="F:dTTP diphosphatase activity"/>
    <property type="evidence" value="ECO:0007669"/>
    <property type="project" value="RHEA"/>
</dbReference>
<comment type="function">
    <text evidence="3">Nucleoside triphosphate pyrophosphatase that hydrolyzes dTTP and UTP. May have a dual role in cell division arrest and in preventing the incorporation of modified nucleotides into cellular nucleic acids.</text>
</comment>
<feature type="active site" description="Proton acceptor" evidence="3">
    <location>
        <position position="70"/>
    </location>
</feature>
<evidence type="ECO:0000256" key="2">
    <source>
        <dbReference type="ARBA" id="ARBA00022801"/>
    </source>
</evidence>
<dbReference type="Proteomes" id="UP000184082">
    <property type="component" value="Unassembled WGS sequence"/>
</dbReference>
<dbReference type="STRING" id="1121266.SAMN02745883_00378"/>
<keyword evidence="3" id="KW-0546">Nucleotide metabolism</keyword>
<feature type="site" description="Important for substrate specificity" evidence="3">
    <location>
        <position position="12"/>
    </location>
</feature>
<reference evidence="4 5" key="1">
    <citation type="submission" date="2016-11" db="EMBL/GenBank/DDBJ databases">
        <authorList>
            <person name="Jaros S."/>
            <person name="Januszkiewicz K."/>
            <person name="Wedrychowicz H."/>
        </authorList>
    </citation>
    <scope>NUCLEOTIDE SEQUENCE [LARGE SCALE GENOMIC DNA]</scope>
    <source>
        <strain evidence="4 5">DSM 14501</strain>
    </source>
</reference>
<dbReference type="NCBIfam" id="TIGR00172">
    <property type="entry name" value="maf"/>
    <property type="match status" value="1"/>
</dbReference>
<keyword evidence="2 3" id="KW-0378">Hydrolase</keyword>
<organism evidence="4 5">
    <name type="scientific">Caminicella sporogenes DSM 14501</name>
    <dbReference type="NCBI Taxonomy" id="1121266"/>
    <lineage>
        <taxon>Bacteria</taxon>
        <taxon>Bacillati</taxon>
        <taxon>Bacillota</taxon>
        <taxon>Clostridia</taxon>
        <taxon>Peptostreptococcales</taxon>
        <taxon>Caminicellaceae</taxon>
        <taxon>Caminicella</taxon>
    </lineage>
</organism>
<dbReference type="AlphaFoldDB" id="A0A1M6LWL2"/>
<dbReference type="SUPFAM" id="SSF52972">
    <property type="entry name" value="ITPase-like"/>
    <property type="match status" value="1"/>
</dbReference>
<keyword evidence="3" id="KW-0963">Cytoplasm</keyword>
<dbReference type="EC" id="3.6.1.9" evidence="3"/>
<feature type="site" description="Important for substrate specificity" evidence="3">
    <location>
        <position position="154"/>
    </location>
</feature>
<sequence length="192" mass="21995">MNKIILASSSPRRREILKNIGLKFDIVKADIEEKVRTDEKPEQIVMALAFEKAINIANKIEKDFIIIAADTIVYKDRVLGKPKNFEEAYEMLKLLEDDIHYVYTGIAVIKAGSHKKVVDFEKTKVKIKKLTDEKIKRYIETGEVWDKAGAYAIQGFGSLIVEWIEGDYFNVVGLPISKLDKILHEHFNISIL</sequence>
<evidence type="ECO:0000256" key="1">
    <source>
        <dbReference type="ARBA" id="ARBA00001968"/>
    </source>
</evidence>
<dbReference type="PIRSF" id="PIRSF006305">
    <property type="entry name" value="Maf"/>
    <property type="match status" value="1"/>
</dbReference>
<dbReference type="EMBL" id="FRAJ01000003">
    <property type="protein sequence ID" value="SHJ75654.1"/>
    <property type="molecule type" value="Genomic_DNA"/>
</dbReference>
<evidence type="ECO:0000313" key="5">
    <source>
        <dbReference type="Proteomes" id="UP000184082"/>
    </source>
</evidence>
<evidence type="ECO:0000313" key="4">
    <source>
        <dbReference type="EMBL" id="SHJ75654.1"/>
    </source>
</evidence>
<keyword evidence="5" id="KW-1185">Reference proteome</keyword>
<comment type="similarity">
    <text evidence="3">Belongs to the Maf family. YhdE subfamily.</text>
</comment>
<dbReference type="InterPro" id="IPR029001">
    <property type="entry name" value="ITPase-like_fam"/>
</dbReference>
<dbReference type="Gene3D" id="3.90.950.10">
    <property type="match status" value="1"/>
</dbReference>
<dbReference type="CDD" id="cd00555">
    <property type="entry name" value="Maf"/>
    <property type="match status" value="1"/>
</dbReference>
<gene>
    <name evidence="4" type="ORF">SAMN02745883_00378</name>
</gene>
<dbReference type="PANTHER" id="PTHR43213:SF5">
    <property type="entry name" value="BIFUNCTIONAL DTTP_UTP PYROPHOSPHATASE_METHYLTRANSFERASE PROTEIN-RELATED"/>
    <property type="match status" value="1"/>
</dbReference>
<dbReference type="PANTHER" id="PTHR43213">
    <property type="entry name" value="BIFUNCTIONAL DTTP/UTP PYROPHOSPHATASE/METHYLTRANSFERASE PROTEIN-RELATED"/>
    <property type="match status" value="1"/>
</dbReference>
<dbReference type="RefSeq" id="WP_072965677.1">
    <property type="nucleotide sequence ID" value="NZ_FRAJ01000003.1"/>
</dbReference>
<name>A0A1M6LWL2_9FIRM</name>
<dbReference type="GO" id="GO:0009117">
    <property type="term" value="P:nucleotide metabolic process"/>
    <property type="evidence" value="ECO:0007669"/>
    <property type="project" value="UniProtKB-KW"/>
</dbReference>
<dbReference type="GO" id="GO:0036221">
    <property type="term" value="F:UTP diphosphatase activity"/>
    <property type="evidence" value="ECO:0007669"/>
    <property type="project" value="RHEA"/>
</dbReference>